<evidence type="ECO:0000256" key="1">
    <source>
        <dbReference type="ARBA" id="ARBA00004413"/>
    </source>
</evidence>
<dbReference type="GO" id="GO:1900753">
    <property type="term" value="P:doxorubicin transport"/>
    <property type="evidence" value="ECO:0007669"/>
    <property type="project" value="InterPro"/>
</dbReference>
<keyword evidence="3" id="KW-1003">Cell membrane</keyword>
<dbReference type="InterPro" id="IPR017871">
    <property type="entry name" value="ABC_transporter-like_CS"/>
</dbReference>
<gene>
    <name evidence="11" type="ORF">C8D88_11360</name>
</gene>
<sequence>MTDAIVAEGLVKRYGSVVALNGLDLTVPEGTIMGLLGPNGAGKTTAVRVFTTLLEADEGSARVAGLDVRKQADELRRSIGLSGQYAAVDDNLTGFENLDMVGRLYHLGRARSRERARELLERFDLEDAADRPVKGYSGGMRRRLDLAGALVAKPSVLFLDEPTTGLDPRSRLGMWDVIEELVKGGTTLLLTTQYLEEADRLADQIAVIDHGKVIAEGTADQLKDQVGGERLELSVATSAELTTAMSALTDLAVGPMESDERQHHLTVPVAGGSAVLMEAIRRMDAESVKVLDIGLRRPTLDDVFLALTGHHAEGEEEK</sequence>
<evidence type="ECO:0000256" key="4">
    <source>
        <dbReference type="ARBA" id="ARBA00022741"/>
    </source>
</evidence>
<evidence type="ECO:0000256" key="6">
    <source>
        <dbReference type="ARBA" id="ARBA00022967"/>
    </source>
</evidence>
<dbReference type="FunFam" id="3.40.50.300:FF:000589">
    <property type="entry name" value="ABC transporter, ATP-binding subunit"/>
    <property type="match status" value="1"/>
</dbReference>
<dbReference type="InterPro" id="IPR050763">
    <property type="entry name" value="ABC_transporter_ATP-binding"/>
</dbReference>
<protein>
    <submittedName>
        <fullName evidence="11">ABC-2 type transport system ATP-binding protein</fullName>
    </submittedName>
</protein>
<dbReference type="Gene3D" id="3.40.50.300">
    <property type="entry name" value="P-loop containing nucleotide triphosphate hydrolases"/>
    <property type="match status" value="1"/>
</dbReference>
<keyword evidence="8" id="KW-0046">Antibiotic resistance</keyword>
<dbReference type="NCBIfam" id="TIGR01188">
    <property type="entry name" value="drrA"/>
    <property type="match status" value="1"/>
</dbReference>
<dbReference type="Pfam" id="PF00005">
    <property type="entry name" value="ABC_tran"/>
    <property type="match status" value="1"/>
</dbReference>
<keyword evidence="4" id="KW-0547">Nucleotide-binding</keyword>
<comment type="subcellular location">
    <subcellularLocation>
        <location evidence="1">Cell membrane</location>
        <topology evidence="1">Peripheral membrane protein</topology>
        <orientation evidence="1">Cytoplasmic side</orientation>
    </subcellularLocation>
</comment>
<evidence type="ECO:0000256" key="3">
    <source>
        <dbReference type="ARBA" id="ARBA00022475"/>
    </source>
</evidence>
<evidence type="ECO:0000256" key="5">
    <source>
        <dbReference type="ARBA" id="ARBA00022840"/>
    </source>
</evidence>
<evidence type="ECO:0000313" key="12">
    <source>
        <dbReference type="Proteomes" id="UP000246005"/>
    </source>
</evidence>
<accession>A0A316HVW6</accession>
<comment type="similarity">
    <text evidence="9">Belongs to the ABC transporter superfamily. Drug exporter-1 (DrugE1) (TC 3.A.1.105) family.</text>
</comment>
<evidence type="ECO:0000313" key="11">
    <source>
        <dbReference type="EMBL" id="PWK82467.1"/>
    </source>
</evidence>
<reference evidence="11 12" key="1">
    <citation type="submission" date="2018-05" db="EMBL/GenBank/DDBJ databases">
        <title>Genomic Encyclopedia of Type Strains, Phase IV (KMG-IV): sequencing the most valuable type-strain genomes for metagenomic binning, comparative biology and taxonomic classification.</title>
        <authorList>
            <person name="Goeker M."/>
        </authorList>
    </citation>
    <scope>NUCLEOTIDE SEQUENCE [LARGE SCALE GENOMIC DNA]</scope>
    <source>
        <strain evidence="11 12">DSM 45480</strain>
    </source>
</reference>
<dbReference type="PANTHER" id="PTHR42711">
    <property type="entry name" value="ABC TRANSPORTER ATP-BINDING PROTEIN"/>
    <property type="match status" value="1"/>
</dbReference>
<evidence type="ECO:0000256" key="8">
    <source>
        <dbReference type="ARBA" id="ARBA00023251"/>
    </source>
</evidence>
<organism evidence="11 12">
    <name type="scientific">Lentzea atacamensis</name>
    <dbReference type="NCBI Taxonomy" id="531938"/>
    <lineage>
        <taxon>Bacteria</taxon>
        <taxon>Bacillati</taxon>
        <taxon>Actinomycetota</taxon>
        <taxon>Actinomycetes</taxon>
        <taxon>Pseudonocardiales</taxon>
        <taxon>Pseudonocardiaceae</taxon>
        <taxon>Lentzea</taxon>
    </lineage>
</organism>
<dbReference type="GO" id="GO:0046677">
    <property type="term" value="P:response to antibiotic"/>
    <property type="evidence" value="ECO:0007669"/>
    <property type="project" value="UniProtKB-KW"/>
</dbReference>
<dbReference type="SMART" id="SM00382">
    <property type="entry name" value="AAA"/>
    <property type="match status" value="1"/>
</dbReference>
<dbReference type="RefSeq" id="WP_109640441.1">
    <property type="nucleotide sequence ID" value="NZ_QGHB01000013.1"/>
</dbReference>
<keyword evidence="2" id="KW-0813">Transport</keyword>
<dbReference type="Proteomes" id="UP000246005">
    <property type="component" value="Unassembled WGS sequence"/>
</dbReference>
<keyword evidence="5 11" id="KW-0067">ATP-binding</keyword>
<dbReference type="GO" id="GO:0043215">
    <property type="term" value="P:daunorubicin transport"/>
    <property type="evidence" value="ECO:0007669"/>
    <property type="project" value="InterPro"/>
</dbReference>
<evidence type="ECO:0000256" key="9">
    <source>
        <dbReference type="ARBA" id="ARBA00049985"/>
    </source>
</evidence>
<dbReference type="GO" id="GO:0005886">
    <property type="term" value="C:plasma membrane"/>
    <property type="evidence" value="ECO:0007669"/>
    <property type="project" value="UniProtKB-SubCell"/>
</dbReference>
<dbReference type="InterPro" id="IPR027417">
    <property type="entry name" value="P-loop_NTPase"/>
</dbReference>
<dbReference type="PROSITE" id="PS00211">
    <property type="entry name" value="ABC_TRANSPORTER_1"/>
    <property type="match status" value="1"/>
</dbReference>
<dbReference type="GO" id="GO:0016887">
    <property type="term" value="F:ATP hydrolysis activity"/>
    <property type="evidence" value="ECO:0007669"/>
    <property type="project" value="InterPro"/>
</dbReference>
<evidence type="ECO:0000259" key="10">
    <source>
        <dbReference type="PROSITE" id="PS50893"/>
    </source>
</evidence>
<dbReference type="InterPro" id="IPR005894">
    <property type="entry name" value="DrrA"/>
</dbReference>
<evidence type="ECO:0000256" key="2">
    <source>
        <dbReference type="ARBA" id="ARBA00022448"/>
    </source>
</evidence>
<comment type="caution">
    <text evidence="11">The sequence shown here is derived from an EMBL/GenBank/DDBJ whole genome shotgun (WGS) entry which is preliminary data.</text>
</comment>
<name>A0A316HVW6_9PSEU</name>
<dbReference type="EMBL" id="QGHB01000013">
    <property type="protein sequence ID" value="PWK82467.1"/>
    <property type="molecule type" value="Genomic_DNA"/>
</dbReference>
<evidence type="ECO:0000256" key="7">
    <source>
        <dbReference type="ARBA" id="ARBA00023136"/>
    </source>
</evidence>
<dbReference type="PANTHER" id="PTHR42711:SF19">
    <property type="entry name" value="DOXORUBICIN RESISTANCE ATP-BINDING PROTEIN DRRA"/>
    <property type="match status" value="1"/>
</dbReference>
<dbReference type="InterPro" id="IPR003439">
    <property type="entry name" value="ABC_transporter-like_ATP-bd"/>
</dbReference>
<keyword evidence="7" id="KW-0472">Membrane</keyword>
<feature type="domain" description="ABC transporter" evidence="10">
    <location>
        <begin position="5"/>
        <end position="235"/>
    </location>
</feature>
<dbReference type="AlphaFoldDB" id="A0A316HVW6"/>
<dbReference type="PROSITE" id="PS50893">
    <property type="entry name" value="ABC_TRANSPORTER_2"/>
    <property type="match status" value="1"/>
</dbReference>
<dbReference type="GO" id="GO:0005524">
    <property type="term" value="F:ATP binding"/>
    <property type="evidence" value="ECO:0007669"/>
    <property type="project" value="UniProtKB-KW"/>
</dbReference>
<dbReference type="SUPFAM" id="SSF52540">
    <property type="entry name" value="P-loop containing nucleoside triphosphate hydrolases"/>
    <property type="match status" value="1"/>
</dbReference>
<dbReference type="InterPro" id="IPR003593">
    <property type="entry name" value="AAA+_ATPase"/>
</dbReference>
<keyword evidence="6" id="KW-1278">Translocase</keyword>
<proteinExistence type="inferred from homology"/>